<evidence type="ECO:0000256" key="5">
    <source>
        <dbReference type="ARBA" id="ARBA00022989"/>
    </source>
</evidence>
<dbReference type="PANTHER" id="PTHR30193:SF18">
    <property type="entry name" value="OSMOPROTECTIVE COMPOUNDS UPTAKE PERMEASE PROTEIN GGTC"/>
    <property type="match status" value="1"/>
</dbReference>
<evidence type="ECO:0000256" key="7">
    <source>
        <dbReference type="SAM" id="Phobius"/>
    </source>
</evidence>
<feature type="transmembrane region" description="Helical" evidence="7">
    <location>
        <begin position="100"/>
        <end position="122"/>
    </location>
</feature>
<keyword evidence="4 7" id="KW-0812">Transmembrane</keyword>
<evidence type="ECO:0000256" key="4">
    <source>
        <dbReference type="ARBA" id="ARBA00022692"/>
    </source>
</evidence>
<dbReference type="AlphaFoldDB" id="A0A6J6I310"/>
<feature type="transmembrane region" description="Helical" evidence="7">
    <location>
        <begin position="6"/>
        <end position="25"/>
    </location>
</feature>
<name>A0A6J6I310_9ZZZZ</name>
<evidence type="ECO:0000256" key="3">
    <source>
        <dbReference type="ARBA" id="ARBA00022475"/>
    </source>
</evidence>
<feature type="domain" description="ABC transmembrane type-1" evidence="8">
    <location>
        <begin position="96"/>
        <end position="313"/>
    </location>
</feature>
<feature type="transmembrane region" description="Helical" evidence="7">
    <location>
        <begin position="236"/>
        <end position="261"/>
    </location>
</feature>
<proteinExistence type="predicted"/>
<evidence type="ECO:0000313" key="9">
    <source>
        <dbReference type="EMBL" id="CAB4620802.1"/>
    </source>
</evidence>
<protein>
    <submittedName>
        <fullName evidence="9">Unannotated protein</fullName>
    </submittedName>
</protein>
<dbReference type="InterPro" id="IPR000515">
    <property type="entry name" value="MetI-like"/>
</dbReference>
<dbReference type="GO" id="GO:0005886">
    <property type="term" value="C:plasma membrane"/>
    <property type="evidence" value="ECO:0007669"/>
    <property type="project" value="UniProtKB-SubCell"/>
</dbReference>
<evidence type="ECO:0000256" key="2">
    <source>
        <dbReference type="ARBA" id="ARBA00022448"/>
    </source>
</evidence>
<dbReference type="EMBL" id="CAEZVD010000044">
    <property type="protein sequence ID" value="CAB4620802.1"/>
    <property type="molecule type" value="Genomic_DNA"/>
</dbReference>
<feature type="transmembrane region" description="Helical" evidence="7">
    <location>
        <begin position="134"/>
        <end position="154"/>
    </location>
</feature>
<accession>A0A6J6I310</accession>
<dbReference type="CDD" id="cd06261">
    <property type="entry name" value="TM_PBP2"/>
    <property type="match status" value="1"/>
</dbReference>
<keyword evidence="6 7" id="KW-0472">Membrane</keyword>
<dbReference type="InterPro" id="IPR051393">
    <property type="entry name" value="ABC_transporter_permease"/>
</dbReference>
<evidence type="ECO:0000259" key="8">
    <source>
        <dbReference type="PROSITE" id="PS50928"/>
    </source>
</evidence>
<evidence type="ECO:0000256" key="1">
    <source>
        <dbReference type="ARBA" id="ARBA00004651"/>
    </source>
</evidence>
<gene>
    <name evidence="9" type="ORF">UFOPK1909_00558</name>
</gene>
<dbReference type="InterPro" id="IPR035906">
    <property type="entry name" value="MetI-like_sf"/>
</dbReference>
<dbReference type="Pfam" id="PF00528">
    <property type="entry name" value="BPD_transp_1"/>
    <property type="match status" value="1"/>
</dbReference>
<keyword evidence="5 7" id="KW-1133">Transmembrane helix</keyword>
<feature type="transmembrane region" description="Helical" evidence="7">
    <location>
        <begin position="193"/>
        <end position="215"/>
    </location>
</feature>
<keyword evidence="2" id="KW-0813">Transport</keyword>
<dbReference type="PANTHER" id="PTHR30193">
    <property type="entry name" value="ABC TRANSPORTER PERMEASE PROTEIN"/>
    <property type="match status" value="1"/>
</dbReference>
<reference evidence="9" key="1">
    <citation type="submission" date="2020-05" db="EMBL/GenBank/DDBJ databases">
        <authorList>
            <person name="Chiriac C."/>
            <person name="Salcher M."/>
            <person name="Ghai R."/>
            <person name="Kavagutti S V."/>
        </authorList>
    </citation>
    <scope>NUCLEOTIDE SEQUENCE</scope>
</reference>
<evidence type="ECO:0000256" key="6">
    <source>
        <dbReference type="ARBA" id="ARBA00023136"/>
    </source>
</evidence>
<organism evidence="9">
    <name type="scientific">freshwater metagenome</name>
    <dbReference type="NCBI Taxonomy" id="449393"/>
    <lineage>
        <taxon>unclassified sequences</taxon>
        <taxon>metagenomes</taxon>
        <taxon>ecological metagenomes</taxon>
    </lineage>
</organism>
<feature type="transmembrane region" description="Helical" evidence="7">
    <location>
        <begin position="45"/>
        <end position="70"/>
    </location>
</feature>
<dbReference type="SUPFAM" id="SSF161098">
    <property type="entry name" value="MetI-like"/>
    <property type="match status" value="1"/>
</dbReference>
<dbReference type="Gene3D" id="1.10.3720.10">
    <property type="entry name" value="MetI-like"/>
    <property type="match status" value="1"/>
</dbReference>
<feature type="transmembrane region" description="Helical" evidence="7">
    <location>
        <begin position="294"/>
        <end position="316"/>
    </location>
</feature>
<dbReference type="PROSITE" id="PS50928">
    <property type="entry name" value="ABC_TM1"/>
    <property type="match status" value="1"/>
</dbReference>
<sequence>MDDLVLGIVAIIVGIAASWGLYWLLDFLVRLLPDRTQEKLRAFSFLLPAAVLLIVISVLPFLQTIAWSFFDKRAKEFIGLENYVTLFSDENFLGILLNNFLWVAFVPAVTVGFGLVFANLANNVGPKREKVMKSLIFMPMAISFVAAGTIWGYLYDYPPPGRPAVGLLNAIVEAFGGESQPWLSIDAGRLNSFLLMIVVIWLNAGFSMVLLSAAIKAVPEETIEAARIDGAGPLKIFTSVIVPQIRGTIMSVFITTVIGVMKVFDVVLAMTGGNFNTSVLGYEYYRLFFVESNIGGSAAVVTILCVLIAPLMWLQVRTARHQEEIR</sequence>
<comment type="subcellular location">
    <subcellularLocation>
        <location evidence="1">Cell membrane</location>
        <topology evidence="1">Multi-pass membrane protein</topology>
    </subcellularLocation>
</comment>
<keyword evidence="3" id="KW-1003">Cell membrane</keyword>
<dbReference type="GO" id="GO:0055085">
    <property type="term" value="P:transmembrane transport"/>
    <property type="evidence" value="ECO:0007669"/>
    <property type="project" value="InterPro"/>
</dbReference>